<reference evidence="1 2" key="1">
    <citation type="submission" date="2021-06" db="EMBL/GenBank/DDBJ databases">
        <authorList>
            <person name="Palmer J.M."/>
        </authorList>
    </citation>
    <scope>NUCLEOTIDE SEQUENCE [LARGE SCALE GENOMIC DNA]</scope>
    <source>
        <strain evidence="2">if_2019</strain>
        <tissue evidence="1">Muscle</tissue>
    </source>
</reference>
<protein>
    <submittedName>
        <fullName evidence="1">Uncharacterized protein</fullName>
    </submittedName>
</protein>
<proteinExistence type="predicted"/>
<name>A0ABV0VD31_9TELE</name>
<organism evidence="1 2">
    <name type="scientific">Ilyodon furcidens</name>
    <name type="common">goldbreast splitfin</name>
    <dbReference type="NCBI Taxonomy" id="33524"/>
    <lineage>
        <taxon>Eukaryota</taxon>
        <taxon>Metazoa</taxon>
        <taxon>Chordata</taxon>
        <taxon>Craniata</taxon>
        <taxon>Vertebrata</taxon>
        <taxon>Euteleostomi</taxon>
        <taxon>Actinopterygii</taxon>
        <taxon>Neopterygii</taxon>
        <taxon>Teleostei</taxon>
        <taxon>Neoteleostei</taxon>
        <taxon>Acanthomorphata</taxon>
        <taxon>Ovalentaria</taxon>
        <taxon>Atherinomorphae</taxon>
        <taxon>Cyprinodontiformes</taxon>
        <taxon>Goodeidae</taxon>
        <taxon>Ilyodon</taxon>
    </lineage>
</organism>
<dbReference type="Proteomes" id="UP001482620">
    <property type="component" value="Unassembled WGS sequence"/>
</dbReference>
<evidence type="ECO:0000313" key="2">
    <source>
        <dbReference type="Proteomes" id="UP001482620"/>
    </source>
</evidence>
<comment type="caution">
    <text evidence="1">The sequence shown here is derived from an EMBL/GenBank/DDBJ whole genome shotgun (WGS) entry which is preliminary data.</text>
</comment>
<sequence>MLKMLSLVKRKLDNSKWRFFKTQFEIYETFITCIFSGRTNLKEPNLPCKEGIRARAFFRPANQQCRATGGEGVPCFTPYSVQPQKVLVTPAISVESHYWL</sequence>
<dbReference type="EMBL" id="JAHRIQ010104910">
    <property type="protein sequence ID" value="MEQ2254994.1"/>
    <property type="molecule type" value="Genomic_DNA"/>
</dbReference>
<accession>A0ABV0VD31</accession>
<evidence type="ECO:0000313" key="1">
    <source>
        <dbReference type="EMBL" id="MEQ2254994.1"/>
    </source>
</evidence>
<gene>
    <name evidence="1" type="ORF">ILYODFUR_009273</name>
</gene>
<keyword evidence="2" id="KW-1185">Reference proteome</keyword>